<sequence>MVKKLFRNVIVGNEREDCHS</sequence>
<reference evidence="1" key="1">
    <citation type="submission" date="2014-11" db="EMBL/GenBank/DDBJ databases">
        <authorList>
            <person name="Amaro Gonzalez C."/>
        </authorList>
    </citation>
    <scope>NUCLEOTIDE SEQUENCE</scope>
</reference>
<accession>A0A0E9TS31</accession>
<reference evidence="1" key="2">
    <citation type="journal article" date="2015" name="Fish Shellfish Immunol.">
        <title>Early steps in the European eel (Anguilla anguilla)-Vibrio vulnificus interaction in the gills: Role of the RtxA13 toxin.</title>
        <authorList>
            <person name="Callol A."/>
            <person name="Pajuelo D."/>
            <person name="Ebbesson L."/>
            <person name="Teles M."/>
            <person name="MacKenzie S."/>
            <person name="Amaro C."/>
        </authorList>
    </citation>
    <scope>NUCLEOTIDE SEQUENCE</scope>
</reference>
<proteinExistence type="predicted"/>
<organism evidence="1">
    <name type="scientific">Anguilla anguilla</name>
    <name type="common">European freshwater eel</name>
    <name type="synonym">Muraena anguilla</name>
    <dbReference type="NCBI Taxonomy" id="7936"/>
    <lineage>
        <taxon>Eukaryota</taxon>
        <taxon>Metazoa</taxon>
        <taxon>Chordata</taxon>
        <taxon>Craniata</taxon>
        <taxon>Vertebrata</taxon>
        <taxon>Euteleostomi</taxon>
        <taxon>Actinopterygii</taxon>
        <taxon>Neopterygii</taxon>
        <taxon>Teleostei</taxon>
        <taxon>Anguilliformes</taxon>
        <taxon>Anguillidae</taxon>
        <taxon>Anguilla</taxon>
    </lineage>
</organism>
<name>A0A0E9TS31_ANGAN</name>
<evidence type="ECO:0000313" key="1">
    <source>
        <dbReference type="EMBL" id="JAH55715.1"/>
    </source>
</evidence>
<protein>
    <submittedName>
        <fullName evidence="1">Uncharacterized protein</fullName>
    </submittedName>
</protein>
<dbReference type="AlphaFoldDB" id="A0A0E9TS31"/>
<dbReference type="EMBL" id="GBXM01052862">
    <property type="protein sequence ID" value="JAH55715.1"/>
    <property type="molecule type" value="Transcribed_RNA"/>
</dbReference>